<dbReference type="InterPro" id="IPR004682">
    <property type="entry name" value="TRAP_DctP"/>
</dbReference>
<dbReference type="PANTHER" id="PTHR33376">
    <property type="match status" value="1"/>
</dbReference>
<keyword evidence="3 4" id="KW-0732">Signal</keyword>
<protein>
    <submittedName>
        <fullName evidence="5">C4-dicarboxylate ABC transporter substrate-binding protein</fullName>
    </submittedName>
</protein>
<dbReference type="Proteomes" id="UP000242205">
    <property type="component" value="Chromosome"/>
</dbReference>
<keyword evidence="2" id="KW-0813">Transport</keyword>
<dbReference type="PANTHER" id="PTHR33376:SF7">
    <property type="entry name" value="C4-DICARBOXYLATE-BINDING PROTEIN DCTB"/>
    <property type="match status" value="1"/>
</dbReference>
<evidence type="ECO:0000256" key="4">
    <source>
        <dbReference type="SAM" id="SignalP"/>
    </source>
</evidence>
<evidence type="ECO:0000256" key="1">
    <source>
        <dbReference type="ARBA" id="ARBA00009023"/>
    </source>
</evidence>
<proteinExistence type="inferred from homology"/>
<dbReference type="Pfam" id="PF03480">
    <property type="entry name" value="DctP"/>
    <property type="match status" value="1"/>
</dbReference>
<evidence type="ECO:0000313" key="6">
    <source>
        <dbReference type="Proteomes" id="UP000242205"/>
    </source>
</evidence>
<dbReference type="OrthoDB" id="9794826at2"/>
<comment type="similarity">
    <text evidence="1">Belongs to the bacterial solute-binding protein 7 family.</text>
</comment>
<dbReference type="InterPro" id="IPR018389">
    <property type="entry name" value="DctP_fam"/>
</dbReference>
<organism evidence="5 6">
    <name type="scientific">Pseudazoarcus pumilus</name>
    <dbReference type="NCBI Taxonomy" id="2067960"/>
    <lineage>
        <taxon>Bacteria</taxon>
        <taxon>Pseudomonadati</taxon>
        <taxon>Pseudomonadota</taxon>
        <taxon>Betaproteobacteria</taxon>
        <taxon>Rhodocyclales</taxon>
        <taxon>Zoogloeaceae</taxon>
        <taxon>Pseudazoarcus</taxon>
    </lineage>
</organism>
<evidence type="ECO:0000256" key="2">
    <source>
        <dbReference type="ARBA" id="ARBA00022448"/>
    </source>
</evidence>
<name>A0A2I6SA19_9RHOO</name>
<dbReference type="KEGG" id="atw:C0099_14885"/>
<keyword evidence="6" id="KW-1185">Reference proteome</keyword>
<evidence type="ECO:0000256" key="3">
    <source>
        <dbReference type="ARBA" id="ARBA00022729"/>
    </source>
</evidence>
<feature type="chain" id="PRO_5014319014" evidence="4">
    <location>
        <begin position="27"/>
        <end position="333"/>
    </location>
</feature>
<dbReference type="InterPro" id="IPR038404">
    <property type="entry name" value="TRAP_DctP_sf"/>
</dbReference>
<dbReference type="Gene3D" id="3.40.190.170">
    <property type="entry name" value="Bacterial extracellular solute-binding protein, family 7"/>
    <property type="match status" value="1"/>
</dbReference>
<dbReference type="NCBIfam" id="NF037995">
    <property type="entry name" value="TRAP_S1"/>
    <property type="match status" value="1"/>
</dbReference>
<feature type="signal peptide" evidence="4">
    <location>
        <begin position="1"/>
        <end position="26"/>
    </location>
</feature>
<dbReference type="PIRSF" id="PIRSF006470">
    <property type="entry name" value="DctB"/>
    <property type="match status" value="1"/>
</dbReference>
<dbReference type="EMBL" id="CP025682">
    <property type="protein sequence ID" value="AUN96111.1"/>
    <property type="molecule type" value="Genomic_DNA"/>
</dbReference>
<dbReference type="GO" id="GO:0055085">
    <property type="term" value="P:transmembrane transport"/>
    <property type="evidence" value="ECO:0007669"/>
    <property type="project" value="InterPro"/>
</dbReference>
<dbReference type="AlphaFoldDB" id="A0A2I6SA19"/>
<reference evidence="5 6" key="1">
    <citation type="submission" date="2018-01" db="EMBL/GenBank/DDBJ databases">
        <authorList>
            <person name="Fu G.-Y."/>
        </authorList>
    </citation>
    <scope>NUCLEOTIDE SEQUENCE [LARGE SCALE GENOMIC DNA]</scope>
    <source>
        <strain evidence="5 6">SY39</strain>
    </source>
</reference>
<dbReference type="CDD" id="cd13603">
    <property type="entry name" value="PBP2_TRAP_Siap_TeaA_like"/>
    <property type="match status" value="1"/>
</dbReference>
<gene>
    <name evidence="5" type="ORF">C0099_14885</name>
</gene>
<dbReference type="NCBIfam" id="TIGR00787">
    <property type="entry name" value="dctP"/>
    <property type="match status" value="1"/>
</dbReference>
<sequence>MFGKTKLVAIAAALAAGMVVSTAASAAERLRVAGNFPLDHSVSRAMEVFKEKVEKDSNGDIRVDLFPAMQLGGATENVDQVRSGTIFAVFTSIAYFTRTVPEYEAVSLPFLFDSREQAFKVMDGEVGDIFDAKMAELGFVNLGYGELGFRHVTNNLRPITSVEDFQGMRIRLQPNEVHLATFRALGANPQSMDVSELYSALQQGVLDAQENPYNIIASRRFNEVQKHLSDTGHFYDFINVAANKRKYERLSDEHRKIVDEAMAEAMMWQRKQAAAEEAEWREKLIAEGMEFTPLSDEARDALRGATASVVEELKKRVDPAVIDLVLKEAQAAK</sequence>
<evidence type="ECO:0000313" key="5">
    <source>
        <dbReference type="EMBL" id="AUN96111.1"/>
    </source>
</evidence>
<accession>A0A2I6SA19</accession>
<dbReference type="GO" id="GO:0030288">
    <property type="term" value="C:outer membrane-bounded periplasmic space"/>
    <property type="evidence" value="ECO:0007669"/>
    <property type="project" value="InterPro"/>
</dbReference>
<dbReference type="RefSeq" id="WP_102248155.1">
    <property type="nucleotide sequence ID" value="NZ_CP025682.1"/>
</dbReference>